<dbReference type="PANTHER" id="PTHR36195:SF4">
    <property type="entry name" value="DOMAIN PROTEIN, PUTATIVE (AFU_ORTHOLOGUE AFUA_5G01990)-RELATED"/>
    <property type="match status" value="1"/>
</dbReference>
<dbReference type="PROSITE" id="PS51257">
    <property type="entry name" value="PROKAR_LIPOPROTEIN"/>
    <property type="match status" value="1"/>
</dbReference>
<proteinExistence type="predicted"/>
<dbReference type="PANTHER" id="PTHR36195">
    <property type="entry name" value="DOMAIN PROTEIN, PUTATIVE (AFU_ORTHOLOGUE AFUA_5G01990)-RELATED-RELATED"/>
    <property type="match status" value="1"/>
</dbReference>
<dbReference type="AlphaFoldDB" id="A0A9P4HYB9"/>
<comment type="caution">
    <text evidence="2">The sequence shown here is derived from an EMBL/GenBank/DDBJ whole genome shotgun (WGS) entry which is preliminary data.</text>
</comment>
<dbReference type="InterPro" id="IPR006771">
    <property type="entry name" value="CetA-like"/>
</dbReference>
<feature type="signal peptide" evidence="1">
    <location>
        <begin position="1"/>
        <end position="24"/>
    </location>
</feature>
<evidence type="ECO:0000313" key="3">
    <source>
        <dbReference type="Proteomes" id="UP000799776"/>
    </source>
</evidence>
<evidence type="ECO:0000313" key="2">
    <source>
        <dbReference type="EMBL" id="KAF2087816.1"/>
    </source>
</evidence>
<reference evidence="2" key="1">
    <citation type="journal article" date="2020" name="Stud. Mycol.">
        <title>101 Dothideomycetes genomes: a test case for predicting lifestyles and emergence of pathogens.</title>
        <authorList>
            <person name="Haridas S."/>
            <person name="Albert R."/>
            <person name="Binder M."/>
            <person name="Bloem J."/>
            <person name="Labutti K."/>
            <person name="Salamov A."/>
            <person name="Andreopoulos B."/>
            <person name="Baker S."/>
            <person name="Barry K."/>
            <person name="Bills G."/>
            <person name="Bluhm B."/>
            <person name="Cannon C."/>
            <person name="Castanera R."/>
            <person name="Culley D."/>
            <person name="Daum C."/>
            <person name="Ezra D."/>
            <person name="Gonzalez J."/>
            <person name="Henrissat B."/>
            <person name="Kuo A."/>
            <person name="Liang C."/>
            <person name="Lipzen A."/>
            <person name="Lutzoni F."/>
            <person name="Magnuson J."/>
            <person name="Mondo S."/>
            <person name="Nolan M."/>
            <person name="Ohm R."/>
            <person name="Pangilinan J."/>
            <person name="Park H.-J."/>
            <person name="Ramirez L."/>
            <person name="Alfaro M."/>
            <person name="Sun H."/>
            <person name="Tritt A."/>
            <person name="Yoshinaga Y."/>
            <person name="Zwiers L.-H."/>
            <person name="Turgeon B."/>
            <person name="Goodwin S."/>
            <person name="Spatafora J."/>
            <person name="Crous P."/>
            <person name="Grigoriev I."/>
        </authorList>
    </citation>
    <scope>NUCLEOTIDE SEQUENCE</scope>
    <source>
        <strain evidence="2">CBS 121410</strain>
    </source>
</reference>
<gene>
    <name evidence="2" type="ORF">K490DRAFT_65095</name>
</gene>
<organism evidence="2 3">
    <name type="scientific">Saccharata proteae CBS 121410</name>
    <dbReference type="NCBI Taxonomy" id="1314787"/>
    <lineage>
        <taxon>Eukaryota</taxon>
        <taxon>Fungi</taxon>
        <taxon>Dikarya</taxon>
        <taxon>Ascomycota</taxon>
        <taxon>Pezizomycotina</taxon>
        <taxon>Dothideomycetes</taxon>
        <taxon>Dothideomycetes incertae sedis</taxon>
        <taxon>Botryosphaeriales</taxon>
        <taxon>Saccharataceae</taxon>
        <taxon>Saccharata</taxon>
    </lineage>
</organism>
<accession>A0A9P4HYB9</accession>
<protein>
    <submittedName>
        <fullName evidence="2">Uncharacterized protein</fullName>
    </submittedName>
</protein>
<keyword evidence="1" id="KW-0732">Signal</keyword>
<evidence type="ECO:0000256" key="1">
    <source>
        <dbReference type="SAM" id="SignalP"/>
    </source>
</evidence>
<sequence length="166" mass="17738">MSSFVAKSIAGLAIAMACLGPVNAVLIGQVQNLCAYPVYVKTCRGDSYDSQEMFELNTGEWYTAPVGTIDNSPVGGVAVKVQTVPDITWKDVYQIEYAVGSGKSWWDQSAVNGDPLNAESRVVTVGAPGQCPTNVCAPYQSGNSCQWDLLLACENVLDTEIVFTIC</sequence>
<dbReference type="EMBL" id="ML978718">
    <property type="protein sequence ID" value="KAF2087816.1"/>
    <property type="molecule type" value="Genomic_DNA"/>
</dbReference>
<feature type="chain" id="PRO_5040136359" evidence="1">
    <location>
        <begin position="25"/>
        <end position="166"/>
    </location>
</feature>
<dbReference type="Pfam" id="PF04681">
    <property type="entry name" value="Bys1"/>
    <property type="match status" value="1"/>
</dbReference>
<name>A0A9P4HYB9_9PEZI</name>
<dbReference type="Proteomes" id="UP000799776">
    <property type="component" value="Unassembled WGS sequence"/>
</dbReference>
<dbReference type="OrthoDB" id="5144514at2759"/>
<keyword evidence="3" id="KW-1185">Reference proteome</keyword>